<organism evidence="3 4">
    <name type="scientific">Euroglyphus maynei</name>
    <name type="common">Mayne's house dust mite</name>
    <dbReference type="NCBI Taxonomy" id="6958"/>
    <lineage>
        <taxon>Eukaryota</taxon>
        <taxon>Metazoa</taxon>
        <taxon>Ecdysozoa</taxon>
        <taxon>Arthropoda</taxon>
        <taxon>Chelicerata</taxon>
        <taxon>Arachnida</taxon>
        <taxon>Acari</taxon>
        <taxon>Acariformes</taxon>
        <taxon>Sarcoptiformes</taxon>
        <taxon>Astigmata</taxon>
        <taxon>Psoroptidia</taxon>
        <taxon>Analgoidea</taxon>
        <taxon>Pyroglyphidae</taxon>
        <taxon>Pyroglyphinae</taxon>
        <taxon>Euroglyphus</taxon>
    </lineage>
</organism>
<comment type="caution">
    <text evidence="3">The sequence shown here is derived from an EMBL/GenBank/DDBJ whole genome shotgun (WGS) entry which is preliminary data.</text>
</comment>
<gene>
    <name evidence="3" type="ORF">BLA29_015497</name>
</gene>
<proteinExistence type="predicted"/>
<evidence type="ECO:0000313" key="4">
    <source>
        <dbReference type="Proteomes" id="UP000194236"/>
    </source>
</evidence>
<sequence>MKSFGNPCRPNKICAGTHNKCNEDITVRANNMDDACSCEEGYDGIDCSQKDFCLYLKCTNDR</sequence>
<dbReference type="PROSITE" id="PS00022">
    <property type="entry name" value="EGF_1"/>
    <property type="match status" value="1"/>
</dbReference>
<dbReference type="AlphaFoldDB" id="A0A1Y3B3F5"/>
<dbReference type="EMBL" id="MUJZ01042413">
    <property type="protein sequence ID" value="OTF75352.1"/>
    <property type="molecule type" value="Genomic_DNA"/>
</dbReference>
<feature type="non-terminal residue" evidence="3">
    <location>
        <position position="62"/>
    </location>
</feature>
<evidence type="ECO:0000259" key="2">
    <source>
        <dbReference type="PROSITE" id="PS01186"/>
    </source>
</evidence>
<reference evidence="3 4" key="1">
    <citation type="submission" date="2017-03" db="EMBL/GenBank/DDBJ databases">
        <title>Genome Survey of Euroglyphus maynei.</title>
        <authorList>
            <person name="Arlian L.G."/>
            <person name="Morgan M.S."/>
            <person name="Rider S.D."/>
        </authorList>
    </citation>
    <scope>NUCLEOTIDE SEQUENCE [LARGE SCALE GENOMIC DNA]</scope>
    <source>
        <strain evidence="3">Arlian Lab</strain>
        <tissue evidence="3">Whole body</tissue>
    </source>
</reference>
<keyword evidence="4" id="KW-1185">Reference proteome</keyword>
<dbReference type="InterPro" id="IPR000742">
    <property type="entry name" value="EGF"/>
</dbReference>
<dbReference type="PROSITE" id="PS01186">
    <property type="entry name" value="EGF_2"/>
    <property type="match status" value="1"/>
</dbReference>
<evidence type="ECO:0000259" key="1">
    <source>
        <dbReference type="PROSITE" id="PS00022"/>
    </source>
</evidence>
<evidence type="ECO:0000313" key="3">
    <source>
        <dbReference type="EMBL" id="OTF75352.1"/>
    </source>
</evidence>
<feature type="domain" description="EGF-like" evidence="1 2">
    <location>
        <begin position="36"/>
        <end position="47"/>
    </location>
</feature>
<protein>
    <recommendedName>
        <fullName evidence="1 2">EGF-like domain-containing protein</fullName>
    </recommendedName>
</protein>
<name>A0A1Y3B3F5_EURMA</name>
<dbReference type="Proteomes" id="UP000194236">
    <property type="component" value="Unassembled WGS sequence"/>
</dbReference>
<accession>A0A1Y3B3F5</accession>